<dbReference type="AlphaFoldDB" id="A0AAV5U9D7"/>
<comment type="caution">
    <text evidence="2">The sequence shown here is derived from an EMBL/GenBank/DDBJ whole genome shotgun (WGS) entry which is preliminary data.</text>
</comment>
<feature type="region of interest" description="Disordered" evidence="1">
    <location>
        <begin position="174"/>
        <end position="193"/>
    </location>
</feature>
<name>A0AAV5U9D7_9BILA</name>
<gene>
    <name evidence="2" type="ORF">PENTCL1PPCAC_25658</name>
</gene>
<protein>
    <submittedName>
        <fullName evidence="2">Uncharacterized protein</fullName>
    </submittedName>
</protein>
<feature type="region of interest" description="Disordered" evidence="1">
    <location>
        <begin position="96"/>
        <end position="136"/>
    </location>
</feature>
<reference evidence="2" key="1">
    <citation type="submission" date="2023-10" db="EMBL/GenBank/DDBJ databases">
        <title>Genome assembly of Pristionchus species.</title>
        <authorList>
            <person name="Yoshida K."/>
            <person name="Sommer R.J."/>
        </authorList>
    </citation>
    <scope>NUCLEOTIDE SEQUENCE</scope>
    <source>
        <strain evidence="2">RS0144</strain>
    </source>
</reference>
<sequence length="231" mass="25356">RCCPYCNFCCNGLRTTTATGRKKREVTVVDAAAASPSVAVAPAAATTPRSTAVRKMLAMTQRSIVKREKRQNRNRESPQCPLCPCAWCSRSANRHPYASSSRDEPVREPADYAHSGAPSATYPRGGGAPPARDADYPYAPDFPPAPMARPRRFRSYGGGASSADDAYSAQRYSERGANPEGFNPRARMPQGGPVRGSGPFARALQMTSPFPWMRNWLSDQIRMRHRILGYE</sequence>
<evidence type="ECO:0000313" key="2">
    <source>
        <dbReference type="EMBL" id="GMT03484.1"/>
    </source>
</evidence>
<evidence type="ECO:0000256" key="1">
    <source>
        <dbReference type="SAM" id="MobiDB-lite"/>
    </source>
</evidence>
<evidence type="ECO:0000313" key="3">
    <source>
        <dbReference type="Proteomes" id="UP001432027"/>
    </source>
</evidence>
<feature type="non-terminal residue" evidence="2">
    <location>
        <position position="1"/>
    </location>
</feature>
<feature type="non-terminal residue" evidence="2">
    <location>
        <position position="231"/>
    </location>
</feature>
<keyword evidence="3" id="KW-1185">Reference proteome</keyword>
<proteinExistence type="predicted"/>
<organism evidence="2 3">
    <name type="scientific">Pristionchus entomophagus</name>
    <dbReference type="NCBI Taxonomy" id="358040"/>
    <lineage>
        <taxon>Eukaryota</taxon>
        <taxon>Metazoa</taxon>
        <taxon>Ecdysozoa</taxon>
        <taxon>Nematoda</taxon>
        <taxon>Chromadorea</taxon>
        <taxon>Rhabditida</taxon>
        <taxon>Rhabditina</taxon>
        <taxon>Diplogasteromorpha</taxon>
        <taxon>Diplogasteroidea</taxon>
        <taxon>Neodiplogasteridae</taxon>
        <taxon>Pristionchus</taxon>
    </lineage>
</organism>
<dbReference type="Proteomes" id="UP001432027">
    <property type="component" value="Unassembled WGS sequence"/>
</dbReference>
<accession>A0AAV5U9D7</accession>
<dbReference type="EMBL" id="BTSX01000006">
    <property type="protein sequence ID" value="GMT03484.1"/>
    <property type="molecule type" value="Genomic_DNA"/>
</dbReference>
<feature type="compositionally biased region" description="Basic and acidic residues" evidence="1">
    <location>
        <begin position="101"/>
        <end position="111"/>
    </location>
</feature>